<accession>A0A564S3U8</accession>
<sequence length="448" mass="46649">MTVALLNVHRIQAGDIVSGAITADKLAANSVNADKLATNAVTAGKVQAGAIGTDKLAANSVTTAKLRVTEDMTVALLNAHKIQAGDIVSGAITTDKLAANSVNADKLAANAVNADKIVSGAITTDKLAANAVTAVKIAAGTITSDKVAAGQFHGYVFTGAIFQSSEAANTGVKLNSTGLQMWDSNHDQTVYLDGEGRANLLTGTFQTSLAGRRIRVSPTFRMPIINSDDEAEGSGIEFKHGRDGHDAYIASESRTKSKGEVSAIVINGGQLSDTDPGSFMRVGEYTAADNATKTGEIFLAAYRDYYKGDKKGRASMFLNADPTSKYHTYADFSAADEGGRVGVQADINSGYLYFGGALGGWGGGRNTFWRAYLRGGAMGSNVWLTQTYTYGAPAKYGLYHAHVSSDAMGSVMVGSNNDSASGCSLWARGVGNGPNTAYGFQLLAILSN</sequence>
<dbReference type="AlphaFoldDB" id="A0A564S3U8"/>
<evidence type="ECO:0000313" key="2">
    <source>
        <dbReference type="Proteomes" id="UP000319252"/>
    </source>
</evidence>
<name>A0A564S3U8_BIFLI</name>
<dbReference type="Proteomes" id="UP000319252">
    <property type="component" value="Unassembled WGS sequence"/>
</dbReference>
<reference evidence="1 2" key="1">
    <citation type="submission" date="2019-07" db="EMBL/GenBank/DDBJ databases">
        <authorList>
            <person name="Chang H.-W."/>
            <person name="Raman A."/>
            <person name="Venkatesh S."/>
            <person name="Gehrig J."/>
        </authorList>
    </citation>
    <scope>NUCLEOTIDE SEQUENCE [LARGE SCALE GENOMIC DNA]</scope>
    <source>
        <strain evidence="1">B.longum_ssp_infantis_4</strain>
    </source>
</reference>
<protein>
    <recommendedName>
        <fullName evidence="3">Tail fiber protein</fullName>
    </recommendedName>
</protein>
<gene>
    <name evidence="1" type="ORF">BLONGUMMC1_01692</name>
</gene>
<evidence type="ECO:0008006" key="3">
    <source>
        <dbReference type="Google" id="ProtNLM"/>
    </source>
</evidence>
<organism evidence="1 2">
    <name type="scientific">Bifidobacterium longum subsp. infantis</name>
    <dbReference type="NCBI Taxonomy" id="1682"/>
    <lineage>
        <taxon>Bacteria</taxon>
        <taxon>Bacillati</taxon>
        <taxon>Actinomycetota</taxon>
        <taxon>Actinomycetes</taxon>
        <taxon>Bifidobacteriales</taxon>
        <taxon>Bifidobacteriaceae</taxon>
        <taxon>Bifidobacterium</taxon>
    </lineage>
</organism>
<evidence type="ECO:0000313" key="1">
    <source>
        <dbReference type="EMBL" id="VUW84422.1"/>
    </source>
</evidence>
<dbReference type="EMBL" id="CABHML010000069">
    <property type="protein sequence ID" value="VUW84422.1"/>
    <property type="molecule type" value="Genomic_DNA"/>
</dbReference>
<proteinExistence type="predicted"/>